<proteinExistence type="predicted"/>
<name>A0A9N9N7C3_9GLOM</name>
<feature type="non-terminal residue" evidence="1">
    <location>
        <position position="56"/>
    </location>
</feature>
<dbReference type="EMBL" id="CAJVPV010018542">
    <property type="protein sequence ID" value="CAG8707538.1"/>
    <property type="molecule type" value="Genomic_DNA"/>
</dbReference>
<evidence type="ECO:0000313" key="2">
    <source>
        <dbReference type="Proteomes" id="UP000789342"/>
    </source>
</evidence>
<gene>
    <name evidence="1" type="ORF">AMORRO_LOCUS12507</name>
</gene>
<feature type="non-terminal residue" evidence="1">
    <location>
        <position position="1"/>
    </location>
</feature>
<dbReference type="Proteomes" id="UP000789342">
    <property type="component" value="Unassembled WGS sequence"/>
</dbReference>
<reference evidence="1" key="1">
    <citation type="submission" date="2021-06" db="EMBL/GenBank/DDBJ databases">
        <authorList>
            <person name="Kallberg Y."/>
            <person name="Tangrot J."/>
            <person name="Rosling A."/>
        </authorList>
    </citation>
    <scope>NUCLEOTIDE SEQUENCE</scope>
    <source>
        <strain evidence="1">CL551</strain>
    </source>
</reference>
<dbReference type="AlphaFoldDB" id="A0A9N9N7C3"/>
<comment type="caution">
    <text evidence="1">The sequence shown here is derived from an EMBL/GenBank/DDBJ whole genome shotgun (WGS) entry which is preliminary data.</text>
</comment>
<protein>
    <submittedName>
        <fullName evidence="1">6668_t:CDS:1</fullName>
    </submittedName>
</protein>
<organism evidence="1 2">
    <name type="scientific">Acaulospora morrowiae</name>
    <dbReference type="NCBI Taxonomy" id="94023"/>
    <lineage>
        <taxon>Eukaryota</taxon>
        <taxon>Fungi</taxon>
        <taxon>Fungi incertae sedis</taxon>
        <taxon>Mucoromycota</taxon>
        <taxon>Glomeromycotina</taxon>
        <taxon>Glomeromycetes</taxon>
        <taxon>Diversisporales</taxon>
        <taxon>Acaulosporaceae</taxon>
        <taxon>Acaulospora</taxon>
    </lineage>
</organism>
<accession>A0A9N9N7C3</accession>
<keyword evidence="2" id="KW-1185">Reference proteome</keyword>
<evidence type="ECO:0000313" key="1">
    <source>
        <dbReference type="EMBL" id="CAG8707538.1"/>
    </source>
</evidence>
<sequence>HEKTQRVLSHMRWLTSETGMRLYDVSKYFPDNTDSTTASAKRNYMYVRISSLKQRP</sequence>